<sequence>MGYRLHAAVIDVNRYGIYVDTIANRNSAPTILLQTVYRIDGKVAIRRFAKLSH</sequence>
<dbReference type="AlphaFoldDB" id="A0A0D8FVX2"/>
<keyword evidence="2" id="KW-1185">Reference proteome</keyword>
<organism evidence="1 2">
    <name type="scientific">Ferrimicrobium acidiphilum DSM 19497</name>
    <dbReference type="NCBI Taxonomy" id="1121877"/>
    <lineage>
        <taxon>Bacteria</taxon>
        <taxon>Bacillati</taxon>
        <taxon>Actinomycetota</taxon>
        <taxon>Acidimicrobiia</taxon>
        <taxon>Acidimicrobiales</taxon>
        <taxon>Acidimicrobiaceae</taxon>
        <taxon>Ferrimicrobium</taxon>
    </lineage>
</organism>
<gene>
    <name evidence="1" type="ORF">FEAC_09530</name>
</gene>
<proteinExistence type="predicted"/>
<evidence type="ECO:0000313" key="2">
    <source>
        <dbReference type="Proteomes" id="UP000032336"/>
    </source>
</evidence>
<evidence type="ECO:0000313" key="1">
    <source>
        <dbReference type="EMBL" id="KJE77241.1"/>
    </source>
</evidence>
<comment type="caution">
    <text evidence="1">The sequence shown here is derived from an EMBL/GenBank/DDBJ whole genome shotgun (WGS) entry which is preliminary data.</text>
</comment>
<dbReference type="Proteomes" id="UP000032336">
    <property type="component" value="Unassembled WGS sequence"/>
</dbReference>
<protein>
    <submittedName>
        <fullName evidence="1">Uncharacterized protein</fullName>
    </submittedName>
</protein>
<accession>A0A0D8FVX2</accession>
<dbReference type="EMBL" id="JXUW01000006">
    <property type="protein sequence ID" value="KJE77241.1"/>
    <property type="molecule type" value="Genomic_DNA"/>
</dbReference>
<name>A0A0D8FVX2_9ACTN</name>
<reference evidence="1 2" key="1">
    <citation type="submission" date="2015-01" db="EMBL/GenBank/DDBJ databases">
        <title>Draft genome of the acidophilic iron oxidizer Ferrimicrobium acidiphilum strain T23.</title>
        <authorList>
            <person name="Poehlein A."/>
            <person name="Eisen S."/>
            <person name="Schloemann M."/>
            <person name="Johnson B.D."/>
            <person name="Daniel R."/>
            <person name="Muehling M."/>
        </authorList>
    </citation>
    <scope>NUCLEOTIDE SEQUENCE [LARGE SCALE GENOMIC DNA]</scope>
    <source>
        <strain evidence="1 2">T23</strain>
    </source>
</reference>